<evidence type="ECO:0000256" key="1">
    <source>
        <dbReference type="SAM" id="Phobius"/>
    </source>
</evidence>
<accession>A0A914Z8F7</accession>
<sequence>MSKRFTFIVGICLIFSILWFLNNVRYFKNLSNSSISNDRNILQSGNKEVTHVLVPHPHVVREISIKQETKATSNNER</sequence>
<organism evidence="2 3">
    <name type="scientific">Panagrolaimus superbus</name>
    <dbReference type="NCBI Taxonomy" id="310955"/>
    <lineage>
        <taxon>Eukaryota</taxon>
        <taxon>Metazoa</taxon>
        <taxon>Ecdysozoa</taxon>
        <taxon>Nematoda</taxon>
        <taxon>Chromadorea</taxon>
        <taxon>Rhabditida</taxon>
        <taxon>Tylenchina</taxon>
        <taxon>Panagrolaimomorpha</taxon>
        <taxon>Panagrolaimoidea</taxon>
        <taxon>Panagrolaimidae</taxon>
        <taxon>Panagrolaimus</taxon>
    </lineage>
</organism>
<dbReference type="Proteomes" id="UP000887577">
    <property type="component" value="Unplaced"/>
</dbReference>
<name>A0A914Z8F7_9BILA</name>
<protein>
    <submittedName>
        <fullName evidence="3">Uncharacterized protein</fullName>
    </submittedName>
</protein>
<evidence type="ECO:0000313" key="3">
    <source>
        <dbReference type="WBParaSite" id="PSU_v2.g8137.t1"/>
    </source>
</evidence>
<keyword evidence="1" id="KW-0472">Membrane</keyword>
<feature type="transmembrane region" description="Helical" evidence="1">
    <location>
        <begin position="6"/>
        <end position="24"/>
    </location>
</feature>
<reference evidence="3" key="1">
    <citation type="submission" date="2022-11" db="UniProtKB">
        <authorList>
            <consortium name="WormBaseParasite"/>
        </authorList>
    </citation>
    <scope>IDENTIFICATION</scope>
</reference>
<keyword evidence="2" id="KW-1185">Reference proteome</keyword>
<proteinExistence type="predicted"/>
<evidence type="ECO:0000313" key="2">
    <source>
        <dbReference type="Proteomes" id="UP000887577"/>
    </source>
</evidence>
<dbReference type="AlphaFoldDB" id="A0A914Z8F7"/>
<dbReference type="WBParaSite" id="PSU_v2.g8137.t1">
    <property type="protein sequence ID" value="PSU_v2.g8137.t1"/>
    <property type="gene ID" value="PSU_v2.g8137"/>
</dbReference>
<keyword evidence="1" id="KW-1133">Transmembrane helix</keyword>
<keyword evidence="1" id="KW-0812">Transmembrane</keyword>